<dbReference type="EMBL" id="JBHLUH010000021">
    <property type="protein sequence ID" value="MFC0528921.1"/>
    <property type="molecule type" value="Genomic_DNA"/>
</dbReference>
<sequence length="343" mass="35969">MTGVDVHTHLSPVLDRAYTVDGPPGLADPAGLEAHLDAAGLAAAIVSVPPPYYRQDLTGDDGVKWAAAVNTGLAARIEGRPRLRGLAYLPLHDPAAALAAYQTIDDGEWVGVVAGAGGRCPSLAEPGYEPLWRALAADGRALMLHPAQSPDHRMADFYLHNLLGNPVETALAAAQLVFGNVLARHPALRVVLVHGGGVLPALAGRWSRGVETARPGLPDQELAVRDALRRFWVDGLTHDAEVARAVVEVFGADKVLLGSDWPFPMGTPDPAAALSACPALAGAGIAAKAGTANALGAFGWSGPPAHDETTLTENNPQNPCASRSMREKCSRPARMWLPRPYPQ</sequence>
<feature type="region of interest" description="Disordered" evidence="2">
    <location>
        <begin position="305"/>
        <end position="327"/>
    </location>
</feature>
<dbReference type="InterPro" id="IPR032466">
    <property type="entry name" value="Metal_Hydrolase"/>
</dbReference>
<accession>A0ABV6M2Q4</accession>
<name>A0ABV6M2Q4_9ACTN</name>
<keyword evidence="1" id="KW-0456">Lyase</keyword>
<dbReference type="RefSeq" id="WP_377251139.1">
    <property type="nucleotide sequence ID" value="NZ_JBHLUH010000021.1"/>
</dbReference>
<dbReference type="InterPro" id="IPR006680">
    <property type="entry name" value="Amidohydro-rel"/>
</dbReference>
<dbReference type="PANTHER" id="PTHR21240:SF28">
    <property type="entry name" value="ISO-OROTATE DECARBOXYLASE (EUROFUNG)"/>
    <property type="match status" value="1"/>
</dbReference>
<organism evidence="4 5">
    <name type="scientific">Phytohabitans kaempferiae</name>
    <dbReference type="NCBI Taxonomy" id="1620943"/>
    <lineage>
        <taxon>Bacteria</taxon>
        <taxon>Bacillati</taxon>
        <taxon>Actinomycetota</taxon>
        <taxon>Actinomycetes</taxon>
        <taxon>Micromonosporales</taxon>
        <taxon>Micromonosporaceae</taxon>
    </lineage>
</organism>
<dbReference type="Proteomes" id="UP001589867">
    <property type="component" value="Unassembled WGS sequence"/>
</dbReference>
<dbReference type="InterPro" id="IPR032465">
    <property type="entry name" value="ACMSD"/>
</dbReference>
<feature type="compositionally biased region" description="Polar residues" evidence="2">
    <location>
        <begin position="311"/>
        <end position="321"/>
    </location>
</feature>
<feature type="domain" description="Amidohydrolase-related" evidence="3">
    <location>
        <begin position="4"/>
        <end position="295"/>
    </location>
</feature>
<keyword evidence="5" id="KW-1185">Reference proteome</keyword>
<evidence type="ECO:0000259" key="3">
    <source>
        <dbReference type="Pfam" id="PF04909"/>
    </source>
</evidence>
<evidence type="ECO:0000256" key="2">
    <source>
        <dbReference type="SAM" id="MobiDB-lite"/>
    </source>
</evidence>
<dbReference type="SUPFAM" id="SSF51556">
    <property type="entry name" value="Metallo-dependent hydrolases"/>
    <property type="match status" value="1"/>
</dbReference>
<comment type="caution">
    <text evidence="4">The sequence shown here is derived from an EMBL/GenBank/DDBJ whole genome shotgun (WGS) entry which is preliminary data.</text>
</comment>
<dbReference type="PANTHER" id="PTHR21240">
    <property type="entry name" value="2-AMINO-3-CARBOXYLMUCONATE-6-SEMIALDEHYDE DECARBOXYLASE"/>
    <property type="match status" value="1"/>
</dbReference>
<proteinExistence type="predicted"/>
<evidence type="ECO:0000313" key="5">
    <source>
        <dbReference type="Proteomes" id="UP001589867"/>
    </source>
</evidence>
<evidence type="ECO:0000256" key="1">
    <source>
        <dbReference type="ARBA" id="ARBA00023239"/>
    </source>
</evidence>
<reference evidence="4 5" key="1">
    <citation type="submission" date="2024-09" db="EMBL/GenBank/DDBJ databases">
        <authorList>
            <person name="Sun Q."/>
            <person name="Mori K."/>
        </authorList>
    </citation>
    <scope>NUCLEOTIDE SEQUENCE [LARGE SCALE GENOMIC DNA]</scope>
    <source>
        <strain evidence="4 5">TBRC 3947</strain>
    </source>
</reference>
<protein>
    <submittedName>
        <fullName evidence="4">Amidohydrolase family protein</fullName>
    </submittedName>
</protein>
<gene>
    <name evidence="4" type="ORF">ACFFIA_14755</name>
</gene>
<dbReference type="Pfam" id="PF04909">
    <property type="entry name" value="Amidohydro_2"/>
    <property type="match status" value="1"/>
</dbReference>
<evidence type="ECO:0000313" key="4">
    <source>
        <dbReference type="EMBL" id="MFC0528921.1"/>
    </source>
</evidence>
<dbReference type="Gene3D" id="3.20.20.140">
    <property type="entry name" value="Metal-dependent hydrolases"/>
    <property type="match status" value="1"/>
</dbReference>